<dbReference type="Proteomes" id="UP000077755">
    <property type="component" value="Chromosome 5"/>
</dbReference>
<accession>A0A164YCZ9</accession>
<gene>
    <name evidence="1" type="ORF">DCAR_0520146</name>
</gene>
<reference evidence="1" key="2">
    <citation type="submission" date="2022-03" db="EMBL/GenBank/DDBJ databases">
        <title>Draft title - Genomic analysis of global carrot germplasm unveils the trajectory of domestication and the origin of high carotenoid orange carrot.</title>
        <authorList>
            <person name="Iorizzo M."/>
            <person name="Ellison S."/>
            <person name="Senalik D."/>
            <person name="Macko-Podgorni A."/>
            <person name="Grzebelus D."/>
            <person name="Bostan H."/>
            <person name="Rolling W."/>
            <person name="Curaba J."/>
            <person name="Simon P."/>
        </authorList>
    </citation>
    <scope>NUCLEOTIDE SEQUENCE</scope>
    <source>
        <tissue evidence="1">Leaf</tissue>
    </source>
</reference>
<keyword evidence="2" id="KW-1185">Reference proteome</keyword>
<dbReference type="OrthoDB" id="1304551at2759"/>
<dbReference type="Gramene" id="KZM94331">
    <property type="protein sequence ID" value="KZM94331"/>
    <property type="gene ID" value="DCAR_017574"/>
</dbReference>
<dbReference type="PANTHER" id="PTHR46631:SF4">
    <property type="entry name" value="OS06G0359400 PROTEIN"/>
    <property type="match status" value="1"/>
</dbReference>
<evidence type="ECO:0000313" key="2">
    <source>
        <dbReference type="Proteomes" id="UP000077755"/>
    </source>
</evidence>
<protein>
    <submittedName>
        <fullName evidence="1">Uncharacterized protein</fullName>
    </submittedName>
</protein>
<dbReference type="KEGG" id="dcr:108220009"/>
<proteinExistence type="predicted"/>
<dbReference type="InterPro" id="IPR044804">
    <property type="entry name" value="Ribosomal_eL20z-like"/>
</dbReference>
<reference evidence="1" key="1">
    <citation type="journal article" date="2016" name="Nat. Genet.">
        <title>A high-quality carrot genome assembly provides new insights into carotenoid accumulation and asterid genome evolution.</title>
        <authorList>
            <person name="Iorizzo M."/>
            <person name="Ellison S."/>
            <person name="Senalik D."/>
            <person name="Zeng P."/>
            <person name="Satapoomin P."/>
            <person name="Huang J."/>
            <person name="Bowman M."/>
            <person name="Iovene M."/>
            <person name="Sanseverino W."/>
            <person name="Cavagnaro P."/>
            <person name="Yildiz M."/>
            <person name="Macko-Podgorni A."/>
            <person name="Moranska E."/>
            <person name="Grzebelus E."/>
            <person name="Grzebelus D."/>
            <person name="Ashrafi H."/>
            <person name="Zheng Z."/>
            <person name="Cheng S."/>
            <person name="Spooner D."/>
            <person name="Van Deynze A."/>
            <person name="Simon P."/>
        </authorList>
    </citation>
    <scope>NUCLEOTIDE SEQUENCE</scope>
    <source>
        <tissue evidence="1">Leaf</tissue>
    </source>
</reference>
<dbReference type="PANTHER" id="PTHR46631">
    <property type="entry name" value="60S RIBOSOMAL PROTEIN L18A-LIKE"/>
    <property type="match status" value="1"/>
</dbReference>
<evidence type="ECO:0000313" key="1">
    <source>
        <dbReference type="EMBL" id="WOH00771.1"/>
    </source>
</evidence>
<dbReference type="AlphaFoldDB" id="A0A164YCZ9"/>
<dbReference type="OMA" id="HGYQTVQ"/>
<name>A0A164YCZ9_DAUCS</name>
<dbReference type="EMBL" id="CP093347">
    <property type="protein sequence ID" value="WOH00771.1"/>
    <property type="molecule type" value="Genomic_DNA"/>
</dbReference>
<sequence>MSEEKGDYHYHHHDEEQPPAAAIQYGTFQGVANYPQPQPAMGFPHPAPPPGHYAQPTSQAHHYAHGYQSSVPGYAVAEGRPIRERRLPCCGIGCAWFLFIIGFFLAGIPWYIGAFVLLCARYDHREKPGYVACTIAAVLAAIAVVFGLTSDEWD</sequence>
<organism evidence="1 2">
    <name type="scientific">Daucus carota subsp. sativus</name>
    <name type="common">Carrot</name>
    <dbReference type="NCBI Taxonomy" id="79200"/>
    <lineage>
        <taxon>Eukaryota</taxon>
        <taxon>Viridiplantae</taxon>
        <taxon>Streptophyta</taxon>
        <taxon>Embryophyta</taxon>
        <taxon>Tracheophyta</taxon>
        <taxon>Spermatophyta</taxon>
        <taxon>Magnoliopsida</taxon>
        <taxon>eudicotyledons</taxon>
        <taxon>Gunneridae</taxon>
        <taxon>Pentapetalae</taxon>
        <taxon>asterids</taxon>
        <taxon>campanulids</taxon>
        <taxon>Apiales</taxon>
        <taxon>Apiaceae</taxon>
        <taxon>Apioideae</taxon>
        <taxon>Scandiceae</taxon>
        <taxon>Daucinae</taxon>
        <taxon>Daucus</taxon>
        <taxon>Daucus sect. Daucus</taxon>
    </lineage>
</organism>